<evidence type="ECO:0000256" key="5">
    <source>
        <dbReference type="SAM" id="MobiDB-lite"/>
    </source>
</evidence>
<feature type="domain" description="ATPase AAA-type core" evidence="6">
    <location>
        <begin position="181"/>
        <end position="256"/>
    </location>
</feature>
<sequence>MEIGLPDEQGRQQILRIHTSKLRESECLGEDVDLAEVAHETKNYSGAELEGVVKAAVSHALFQRMDLKSLGQALTPEMLRNIKVTQQDFRLALTEVRSHCLQVSHGCMSGVSVTPLTRLLSVHGPHGAQVIPLYGVDREQAPQFFPYGMIPYGPAFDRVMRAGQAVIRMFHSTPNSMTYSLLLEGDHGAGKTAIAAMLAKESEFPFHKIITPKDITSRAAGDAGKVQLLNKWFDDSFKSKMSMLVLDDFEKLIELSHSCALTQSHSLTIAQSHSLAHCRTIALAHNQLHHYTPTPRFSNPSTLALAHNPVVLSLTPHTHSTGPRFSNPILQCLQAWMAYTPQAGHKLLIVSTTSCYEKLRTYEMADGFTEVIHVPCLASPADMEAVLKVVTAAMFFVTAARDCLDDADAHRAAADLSSCGEIPMKKLLSLIQRAQGEKSSTATATTPIPSPAPSPAGTPAPCRLTYDELMAQFRLSRDSVVCMPTPFSLQRDAAALAAQVGLPAPAATSTSTM</sequence>
<evidence type="ECO:0000256" key="3">
    <source>
        <dbReference type="ARBA" id="ARBA00022840"/>
    </source>
</evidence>
<feature type="region of interest" description="Disordered" evidence="5">
    <location>
        <begin position="439"/>
        <end position="461"/>
    </location>
</feature>
<dbReference type="Gene3D" id="1.10.8.60">
    <property type="match status" value="1"/>
</dbReference>
<gene>
    <name evidence="8" type="ORF">PAPYR_9961</name>
</gene>
<keyword evidence="9" id="KW-1185">Reference proteome</keyword>
<proteinExistence type="inferred from homology"/>
<dbReference type="Pfam" id="PF17862">
    <property type="entry name" value="AAA_lid_3"/>
    <property type="match status" value="1"/>
</dbReference>
<comment type="catalytic activity">
    <reaction evidence="4">
        <text>ATP + H2O = ADP + phosphate + H(+)</text>
        <dbReference type="Rhea" id="RHEA:13065"/>
        <dbReference type="ChEBI" id="CHEBI:15377"/>
        <dbReference type="ChEBI" id="CHEBI:15378"/>
        <dbReference type="ChEBI" id="CHEBI:30616"/>
        <dbReference type="ChEBI" id="CHEBI:43474"/>
        <dbReference type="ChEBI" id="CHEBI:456216"/>
        <dbReference type="EC" id="3.6.4.6"/>
    </reaction>
</comment>
<evidence type="ECO:0000256" key="1">
    <source>
        <dbReference type="ARBA" id="ARBA00006914"/>
    </source>
</evidence>
<keyword evidence="4" id="KW-0931">ER-Golgi transport</keyword>
<dbReference type="Gene3D" id="3.40.50.300">
    <property type="entry name" value="P-loop containing nucleotide triphosphate hydrolases"/>
    <property type="match status" value="1"/>
</dbReference>
<evidence type="ECO:0000259" key="7">
    <source>
        <dbReference type="Pfam" id="PF17862"/>
    </source>
</evidence>
<dbReference type="InterPro" id="IPR041569">
    <property type="entry name" value="AAA_lid_3"/>
</dbReference>
<evidence type="ECO:0000313" key="9">
    <source>
        <dbReference type="Proteomes" id="UP001141327"/>
    </source>
</evidence>
<dbReference type="InterPro" id="IPR003959">
    <property type="entry name" value="ATPase_AAA_core"/>
</dbReference>
<protein>
    <recommendedName>
        <fullName evidence="4">Vesicle-fusing ATPase</fullName>
        <ecNumber evidence="4">3.6.4.6</ecNumber>
    </recommendedName>
</protein>
<dbReference type="InterPro" id="IPR039812">
    <property type="entry name" value="Vesicle-fus_ATPase"/>
</dbReference>
<keyword evidence="4" id="KW-0460">Magnesium</keyword>
<comment type="caution">
    <text evidence="8">The sequence shown here is derived from an EMBL/GenBank/DDBJ whole genome shotgun (WGS) entry which is preliminary data.</text>
</comment>
<keyword evidence="3 4" id="KW-0067">ATP-binding</keyword>
<accession>A0ABQ8U9R8</accession>
<keyword evidence="4" id="KW-0813">Transport</keyword>
<dbReference type="InterPro" id="IPR027417">
    <property type="entry name" value="P-loop_NTPase"/>
</dbReference>
<comment type="function">
    <text evidence="4">Required for vesicle-mediated transport. Catalyzes the fusion of transport vesicles within the Golgi cisternae. Is also required for transport from the endoplasmic reticulum to the Golgi stack. Seems to function as a fusion protein required for the delivery of cargo proteins to all compartments of the Golgi stack independent of vesicle origin.</text>
</comment>
<reference evidence="8" key="1">
    <citation type="journal article" date="2022" name="bioRxiv">
        <title>Genomics of Preaxostyla Flagellates Illuminates Evolutionary Transitions and the Path Towards Mitochondrial Loss.</title>
        <authorList>
            <person name="Novak L.V.F."/>
            <person name="Treitli S.C."/>
            <person name="Pyrih J."/>
            <person name="Halakuc P."/>
            <person name="Pipaliya S.V."/>
            <person name="Vacek V."/>
            <person name="Brzon O."/>
            <person name="Soukal P."/>
            <person name="Eme L."/>
            <person name="Dacks J.B."/>
            <person name="Karnkowska A."/>
            <person name="Elias M."/>
            <person name="Hampl V."/>
        </authorList>
    </citation>
    <scope>NUCLEOTIDE SEQUENCE</scope>
    <source>
        <strain evidence="8">RCP-MX</strain>
    </source>
</reference>
<keyword evidence="4" id="KW-0378">Hydrolase</keyword>
<keyword evidence="4" id="KW-0653">Protein transport</keyword>
<dbReference type="Proteomes" id="UP001141327">
    <property type="component" value="Unassembled WGS sequence"/>
</dbReference>
<organism evidence="8 9">
    <name type="scientific">Paratrimastix pyriformis</name>
    <dbReference type="NCBI Taxonomy" id="342808"/>
    <lineage>
        <taxon>Eukaryota</taxon>
        <taxon>Metamonada</taxon>
        <taxon>Preaxostyla</taxon>
        <taxon>Paratrimastigidae</taxon>
        <taxon>Paratrimastix</taxon>
    </lineage>
</organism>
<keyword evidence="2 4" id="KW-0547">Nucleotide-binding</keyword>
<comment type="cofactor">
    <cofactor evidence="4">
        <name>Mg(2+)</name>
        <dbReference type="ChEBI" id="CHEBI:18420"/>
    </cofactor>
    <text evidence="4">Binds 1 Mg(2+) ion per subunit.</text>
</comment>
<dbReference type="PANTHER" id="PTHR23078">
    <property type="entry name" value="VESICULAR-FUSION PROTEIN NSF"/>
    <property type="match status" value="1"/>
</dbReference>
<keyword evidence="4" id="KW-0479">Metal-binding</keyword>
<dbReference type="Pfam" id="PF00004">
    <property type="entry name" value="AAA"/>
    <property type="match status" value="1"/>
</dbReference>
<evidence type="ECO:0000259" key="6">
    <source>
        <dbReference type="Pfam" id="PF00004"/>
    </source>
</evidence>
<dbReference type="EMBL" id="JAPMOS010000117">
    <property type="protein sequence ID" value="KAJ4455166.1"/>
    <property type="molecule type" value="Genomic_DNA"/>
</dbReference>
<comment type="similarity">
    <text evidence="1 4">Belongs to the AAA ATPase family.</text>
</comment>
<feature type="compositionally biased region" description="Pro residues" evidence="5">
    <location>
        <begin position="448"/>
        <end position="458"/>
    </location>
</feature>
<evidence type="ECO:0000256" key="4">
    <source>
        <dbReference type="RuleBase" id="RU367045"/>
    </source>
</evidence>
<comment type="subcellular location">
    <subcellularLocation>
        <location evidence="4">Cytoplasm</location>
    </subcellularLocation>
</comment>
<dbReference type="EC" id="3.6.4.6" evidence="4"/>
<dbReference type="SUPFAM" id="SSF52540">
    <property type="entry name" value="P-loop containing nucleoside triphosphate hydrolases"/>
    <property type="match status" value="2"/>
</dbReference>
<name>A0ABQ8U9R8_9EUKA</name>
<keyword evidence="4" id="KW-0963">Cytoplasm</keyword>
<evidence type="ECO:0000256" key="2">
    <source>
        <dbReference type="ARBA" id="ARBA00022741"/>
    </source>
</evidence>
<evidence type="ECO:0000313" key="8">
    <source>
        <dbReference type="EMBL" id="KAJ4455166.1"/>
    </source>
</evidence>
<dbReference type="PANTHER" id="PTHR23078:SF3">
    <property type="entry name" value="VESICLE-FUSING ATPASE"/>
    <property type="match status" value="1"/>
</dbReference>
<feature type="domain" description="AAA ATPase AAA+ lid" evidence="7">
    <location>
        <begin position="31"/>
        <end position="66"/>
    </location>
</feature>